<comment type="caution">
    <text evidence="6">The sequence shown here is derived from an EMBL/GenBank/DDBJ whole genome shotgun (WGS) entry which is preliminary data.</text>
</comment>
<dbReference type="PANTHER" id="PTHR32182">
    <property type="entry name" value="DNA REPLICATION AND REPAIR PROTEIN RECF"/>
    <property type="match status" value="1"/>
</dbReference>
<gene>
    <name evidence="6" type="ORF">L833_0297</name>
</gene>
<dbReference type="InterPro" id="IPR027417">
    <property type="entry name" value="P-loop_NTPase"/>
</dbReference>
<dbReference type="Gene3D" id="3.40.50.300">
    <property type="entry name" value="P-loop containing nucleotide triphosphate hydrolases"/>
    <property type="match status" value="2"/>
</dbReference>
<dbReference type="PANTHER" id="PTHR32182:SF0">
    <property type="entry name" value="DNA REPLICATION AND REPAIR PROTEIN RECF"/>
    <property type="match status" value="1"/>
</dbReference>
<evidence type="ECO:0000313" key="7">
    <source>
        <dbReference type="Proteomes" id="UP000018502"/>
    </source>
</evidence>
<evidence type="ECO:0000313" key="6">
    <source>
        <dbReference type="EMBL" id="ESV62924.1"/>
    </source>
</evidence>
<accession>A0A829M9W7</accession>
<dbReference type="Proteomes" id="UP000018502">
    <property type="component" value="Unassembled WGS sequence"/>
</dbReference>
<evidence type="ECO:0000256" key="1">
    <source>
        <dbReference type="ARBA" id="ARBA00022763"/>
    </source>
</evidence>
<keyword evidence="3" id="KW-0742">SOS response</keyword>
<dbReference type="GO" id="GO:0006302">
    <property type="term" value="P:double-strand break repair"/>
    <property type="evidence" value="ECO:0007669"/>
    <property type="project" value="InterPro"/>
</dbReference>
<organism evidence="6 7">
    <name type="scientific">Mycobacteroides abscessus MAB_091912_2446</name>
    <dbReference type="NCBI Taxonomy" id="1335414"/>
    <lineage>
        <taxon>Bacteria</taxon>
        <taxon>Bacillati</taxon>
        <taxon>Actinomycetota</taxon>
        <taxon>Actinomycetes</taxon>
        <taxon>Mycobacteriales</taxon>
        <taxon>Mycobacteriaceae</taxon>
        <taxon>Mycobacteroides</taxon>
        <taxon>Mycobacteroides abscessus</taxon>
    </lineage>
</organism>
<dbReference type="AlphaFoldDB" id="A0A829M9W7"/>
<evidence type="ECO:0000256" key="4">
    <source>
        <dbReference type="SAM" id="MobiDB-lite"/>
    </source>
</evidence>
<keyword evidence="2" id="KW-0234">DNA repair</keyword>
<feature type="domain" description="Rad50/SbcC-type AAA" evidence="5">
    <location>
        <begin position="20"/>
        <end position="196"/>
    </location>
</feature>
<dbReference type="GO" id="GO:0000731">
    <property type="term" value="P:DNA synthesis involved in DNA repair"/>
    <property type="evidence" value="ECO:0007669"/>
    <property type="project" value="TreeGrafter"/>
</dbReference>
<evidence type="ECO:0000259" key="5">
    <source>
        <dbReference type="Pfam" id="PF13476"/>
    </source>
</evidence>
<evidence type="ECO:0000256" key="3">
    <source>
        <dbReference type="ARBA" id="ARBA00023236"/>
    </source>
</evidence>
<sequence>MGVCSLGRKNWRFRVRISYLEVCGFRSYGQGPERIDLTSPLTVIYGDNSQGKTSLVESFEFLYSGTTSRRILGGGSLGEFDGALRNAHLTNTHMPYVEIGFTDKGGLHTLRRELEKDYQGASDCVSTLFLDNVRIDSAEDAGFHLSDPPLSAPVLLEHALRYVVSAKPGDRSDYFKAILEVTDLEIVRAEISSLISERENAENSPIIRQYNMLRELPAFKSLLNPELLNSHTITTLLVNALNSVLPAWPGDQESDLPSAIHRVRNELAKRQDSVLPLHDLQPSVAPRPDLRVRAAPSPGQEDPNSLTSQLAEYNLLVKSTDGTVTDLLPLLRVALDTPVLNQERHDHSIDCPLCETSEALTPDRVSAIRQKVASHDGLTKSSSAVAGAVSLLTNDIEALQLWASQLTPRSAFWTEEERTKALESVSQLDGNPDLFSAAIERADIVGEKAAKTVHQLTQLNEHLRALEPRVRLLKEIAIDDVDKIFAFRQLILESLEDLIAKVDESKSAAALSITDISTQLSARSKTDGWSTLLYLAEHSQELSEALQENSRAGNATARLKDSNKKILAAIRSVLDQRLALMADEIKKWWLLIRPDELTTFNRIARRGSGNRYLDLTATLTPEPSGDGVVRNALAVLSNSQLNALGLAAFLARCQLLNSPLIVLDDPVPGSDREHKLTFAQNIVSMLFESDRQVIVATHDAELARTLQTLHQHRGIGEYCITLLDPKEGSKIIRTGDDFERLMLDASSQMGSPLIENRRAAGNSLRIATERLAKNILIAARQCAGDTSASLSDYEGKNLSYLRPAVIAHAKAPNEPGQWATLARTLNDADHDSDPPLPAELKTCHDMLRDIKKRHGVRTQ</sequence>
<dbReference type="GO" id="GO:0009432">
    <property type="term" value="P:SOS response"/>
    <property type="evidence" value="ECO:0007669"/>
    <property type="project" value="UniProtKB-KW"/>
</dbReference>
<proteinExistence type="predicted"/>
<dbReference type="Pfam" id="PF13476">
    <property type="entry name" value="AAA_23"/>
    <property type="match status" value="1"/>
</dbReference>
<name>A0A829M9W7_9MYCO</name>
<evidence type="ECO:0000256" key="2">
    <source>
        <dbReference type="ARBA" id="ARBA00023204"/>
    </source>
</evidence>
<dbReference type="EMBL" id="AYTF01000001">
    <property type="protein sequence ID" value="ESV62924.1"/>
    <property type="molecule type" value="Genomic_DNA"/>
</dbReference>
<dbReference type="GO" id="GO:0016887">
    <property type="term" value="F:ATP hydrolysis activity"/>
    <property type="evidence" value="ECO:0007669"/>
    <property type="project" value="InterPro"/>
</dbReference>
<feature type="region of interest" description="Disordered" evidence="4">
    <location>
        <begin position="279"/>
        <end position="305"/>
    </location>
</feature>
<protein>
    <submittedName>
        <fullName evidence="6">AAA domain protein</fullName>
    </submittedName>
</protein>
<dbReference type="SUPFAM" id="SSF52540">
    <property type="entry name" value="P-loop containing nucleoside triphosphate hydrolases"/>
    <property type="match status" value="1"/>
</dbReference>
<keyword evidence="1" id="KW-0227">DNA damage</keyword>
<dbReference type="InterPro" id="IPR038729">
    <property type="entry name" value="Rad50/SbcC_AAA"/>
</dbReference>
<reference evidence="6 7" key="1">
    <citation type="journal article" date="2014" name="Emerg. Infect. Dis.">
        <title>High-level Relatedness among Mycobacterium abscessus subsp. massiliense Strains from Widely Separated Outbreaks.</title>
        <authorList>
            <person name="Tettelin H."/>
            <person name="Davidson R.M."/>
            <person name="Agrawal S."/>
            <person name="Aitken M.L."/>
            <person name="Shallom S."/>
            <person name="Hasan N.A."/>
            <person name="Strong M."/>
            <person name="Nogueira de Moura V.C."/>
            <person name="De Groote M.A."/>
            <person name="Duarte R.S."/>
            <person name="Hine E."/>
            <person name="Parankush S."/>
            <person name="Su Q."/>
            <person name="Daugherty S.C."/>
            <person name="Fraser C.M."/>
            <person name="Brown-Elliott B.A."/>
            <person name="Wallace R.J.Jr."/>
            <person name="Holland S.M."/>
            <person name="Sampaio E.P."/>
            <person name="Olivier K.N."/>
            <person name="Jackson M."/>
            <person name="Zelazny A.M."/>
        </authorList>
    </citation>
    <scope>NUCLEOTIDE SEQUENCE [LARGE SCALE GENOMIC DNA]</scope>
    <source>
        <strain evidence="6 7">MAB_091912_2446</strain>
    </source>
</reference>